<dbReference type="Proteomes" id="UP000583454">
    <property type="component" value="Unassembled WGS sequence"/>
</dbReference>
<accession>A0A840ZL24</accession>
<keyword evidence="3" id="KW-1185">Reference proteome</keyword>
<evidence type="ECO:0000313" key="2">
    <source>
        <dbReference type="EMBL" id="MBB5758010.1"/>
    </source>
</evidence>
<organism evidence="2 3">
    <name type="scientific">Methylorubrum rhodinum</name>
    <dbReference type="NCBI Taxonomy" id="29428"/>
    <lineage>
        <taxon>Bacteria</taxon>
        <taxon>Pseudomonadati</taxon>
        <taxon>Pseudomonadota</taxon>
        <taxon>Alphaproteobacteria</taxon>
        <taxon>Hyphomicrobiales</taxon>
        <taxon>Methylobacteriaceae</taxon>
        <taxon>Methylorubrum</taxon>
    </lineage>
</organism>
<dbReference type="InterPro" id="IPR035335">
    <property type="entry name" value="DUF5397"/>
</dbReference>
<proteinExistence type="predicted"/>
<dbReference type="Pfam" id="PF17375">
    <property type="entry name" value="DUF5397"/>
    <property type="match status" value="1"/>
</dbReference>
<feature type="region of interest" description="Disordered" evidence="1">
    <location>
        <begin position="64"/>
        <end position="87"/>
    </location>
</feature>
<sequence>MPDAKPPAWPEPHSLIGTWRRFGPVGPVYEIFGAGRSLLKGGPSMRVRVVESGEELDYPLADILDDPKERPTIGSSFESGLDEEGLTEEVTAAAAKSVIAEQIAAEMKRKNPPPSAGEGGPRSGSGEGSDVSGEGVPLSRLLRRHPLPQRGEGS</sequence>
<comment type="caution">
    <text evidence="2">The sequence shown here is derived from an EMBL/GenBank/DDBJ whole genome shotgun (WGS) entry which is preliminary data.</text>
</comment>
<dbReference type="RefSeq" id="WP_183570059.1">
    <property type="nucleotide sequence ID" value="NZ_JACHOP010000010.1"/>
</dbReference>
<name>A0A840ZL24_9HYPH</name>
<feature type="region of interest" description="Disordered" evidence="1">
    <location>
        <begin position="104"/>
        <end position="154"/>
    </location>
</feature>
<feature type="compositionally biased region" description="Gly residues" evidence="1">
    <location>
        <begin position="117"/>
        <end position="127"/>
    </location>
</feature>
<feature type="compositionally biased region" description="Low complexity" evidence="1">
    <location>
        <begin position="128"/>
        <end position="140"/>
    </location>
</feature>
<evidence type="ECO:0000313" key="3">
    <source>
        <dbReference type="Proteomes" id="UP000583454"/>
    </source>
</evidence>
<evidence type="ECO:0000256" key="1">
    <source>
        <dbReference type="SAM" id="MobiDB-lite"/>
    </source>
</evidence>
<dbReference type="AlphaFoldDB" id="A0A840ZL24"/>
<protein>
    <submittedName>
        <fullName evidence="2">Uncharacterized protein</fullName>
    </submittedName>
</protein>
<reference evidence="2 3" key="1">
    <citation type="submission" date="2020-08" db="EMBL/GenBank/DDBJ databases">
        <title>Genomic Encyclopedia of Type Strains, Phase IV (KMG-IV): sequencing the most valuable type-strain genomes for metagenomic binning, comparative biology and taxonomic classification.</title>
        <authorList>
            <person name="Goeker M."/>
        </authorList>
    </citation>
    <scope>NUCLEOTIDE SEQUENCE [LARGE SCALE GENOMIC DNA]</scope>
    <source>
        <strain evidence="2 3">DSM 2163</strain>
    </source>
</reference>
<dbReference type="EMBL" id="JACHOP010000010">
    <property type="protein sequence ID" value="MBB5758010.1"/>
    <property type="molecule type" value="Genomic_DNA"/>
</dbReference>
<gene>
    <name evidence="2" type="ORF">HNR00_002727</name>
</gene>